<proteinExistence type="predicted"/>
<dbReference type="Proteomes" id="UP000249725">
    <property type="component" value="Unassembled WGS sequence"/>
</dbReference>
<keyword evidence="4" id="KW-1003">Cell membrane</keyword>
<dbReference type="PANTHER" id="PTHR44936">
    <property type="entry name" value="SENSOR PROTEIN CREC"/>
    <property type="match status" value="1"/>
</dbReference>
<dbReference type="SMART" id="SM00304">
    <property type="entry name" value="HAMP"/>
    <property type="match status" value="1"/>
</dbReference>
<dbReference type="GO" id="GO:0000155">
    <property type="term" value="F:phosphorelay sensor kinase activity"/>
    <property type="evidence" value="ECO:0007669"/>
    <property type="project" value="InterPro"/>
</dbReference>
<keyword evidence="9" id="KW-0067">ATP-binding</keyword>
<dbReference type="SUPFAM" id="SSF55874">
    <property type="entry name" value="ATPase domain of HSP90 chaperone/DNA topoisomerase II/histidine kinase"/>
    <property type="match status" value="1"/>
</dbReference>
<dbReference type="PRINTS" id="PR00344">
    <property type="entry name" value="BCTRLSENSOR"/>
</dbReference>
<gene>
    <name evidence="13" type="ORF">DJ018_05965</name>
</gene>
<dbReference type="CDD" id="cd00075">
    <property type="entry name" value="HATPase"/>
    <property type="match status" value="1"/>
</dbReference>
<evidence type="ECO:0000259" key="12">
    <source>
        <dbReference type="PROSITE" id="PS50885"/>
    </source>
</evidence>
<keyword evidence="14" id="KW-1185">Reference proteome</keyword>
<dbReference type="CDD" id="cd00082">
    <property type="entry name" value="HisKA"/>
    <property type="match status" value="1"/>
</dbReference>
<keyword evidence="5" id="KW-0597">Phosphoprotein</keyword>
<dbReference type="Pfam" id="PF00512">
    <property type="entry name" value="HisKA"/>
    <property type="match status" value="1"/>
</dbReference>
<keyword evidence="10" id="KW-0812">Transmembrane</keyword>
<evidence type="ECO:0000256" key="3">
    <source>
        <dbReference type="ARBA" id="ARBA00012438"/>
    </source>
</evidence>
<keyword evidence="8 13" id="KW-0418">Kinase</keyword>
<keyword evidence="10" id="KW-0472">Membrane</keyword>
<evidence type="ECO:0000256" key="8">
    <source>
        <dbReference type="ARBA" id="ARBA00022777"/>
    </source>
</evidence>
<dbReference type="PROSITE" id="PS50109">
    <property type="entry name" value="HIS_KIN"/>
    <property type="match status" value="1"/>
</dbReference>
<keyword evidence="10" id="KW-1133">Transmembrane helix</keyword>
<evidence type="ECO:0000256" key="10">
    <source>
        <dbReference type="SAM" id="Phobius"/>
    </source>
</evidence>
<evidence type="ECO:0000256" key="9">
    <source>
        <dbReference type="ARBA" id="ARBA00022840"/>
    </source>
</evidence>
<dbReference type="Pfam" id="PF00672">
    <property type="entry name" value="HAMP"/>
    <property type="match status" value="1"/>
</dbReference>
<evidence type="ECO:0000256" key="5">
    <source>
        <dbReference type="ARBA" id="ARBA00022553"/>
    </source>
</evidence>
<evidence type="ECO:0000256" key="7">
    <source>
        <dbReference type="ARBA" id="ARBA00022741"/>
    </source>
</evidence>
<dbReference type="InterPro" id="IPR036890">
    <property type="entry name" value="HATPase_C_sf"/>
</dbReference>
<evidence type="ECO:0000256" key="2">
    <source>
        <dbReference type="ARBA" id="ARBA00004651"/>
    </source>
</evidence>
<dbReference type="Gene3D" id="1.10.287.130">
    <property type="match status" value="1"/>
</dbReference>
<dbReference type="AlphaFoldDB" id="A0A328AV97"/>
<reference evidence="14" key="1">
    <citation type="submission" date="2018-05" db="EMBL/GenBank/DDBJ databases">
        <authorList>
            <person name="Li X."/>
        </authorList>
    </citation>
    <scope>NUCLEOTIDE SEQUENCE [LARGE SCALE GENOMIC DNA]</scope>
    <source>
        <strain evidence="14">YIM 73061</strain>
    </source>
</reference>
<evidence type="ECO:0000256" key="1">
    <source>
        <dbReference type="ARBA" id="ARBA00000085"/>
    </source>
</evidence>
<comment type="catalytic activity">
    <reaction evidence="1">
        <text>ATP + protein L-histidine = ADP + protein N-phospho-L-histidine.</text>
        <dbReference type="EC" id="2.7.13.3"/>
    </reaction>
</comment>
<evidence type="ECO:0000313" key="14">
    <source>
        <dbReference type="Proteomes" id="UP000249725"/>
    </source>
</evidence>
<dbReference type="InterPro" id="IPR003661">
    <property type="entry name" value="HisK_dim/P_dom"/>
</dbReference>
<dbReference type="OrthoDB" id="9804645at2"/>
<dbReference type="SMART" id="SM00388">
    <property type="entry name" value="HisKA"/>
    <property type="match status" value="1"/>
</dbReference>
<comment type="caution">
    <text evidence="13">The sequence shown here is derived from an EMBL/GenBank/DDBJ whole genome shotgun (WGS) entry which is preliminary data.</text>
</comment>
<dbReference type="CDD" id="cd06225">
    <property type="entry name" value="HAMP"/>
    <property type="match status" value="1"/>
</dbReference>
<evidence type="ECO:0000256" key="6">
    <source>
        <dbReference type="ARBA" id="ARBA00022679"/>
    </source>
</evidence>
<feature type="domain" description="Histidine kinase" evidence="11">
    <location>
        <begin position="230"/>
        <end position="426"/>
    </location>
</feature>
<organism evidence="13 14">
    <name type="scientific">Phenylobacterium deserti</name>
    <dbReference type="NCBI Taxonomy" id="1914756"/>
    <lineage>
        <taxon>Bacteria</taxon>
        <taxon>Pseudomonadati</taxon>
        <taxon>Pseudomonadota</taxon>
        <taxon>Alphaproteobacteria</taxon>
        <taxon>Caulobacterales</taxon>
        <taxon>Caulobacteraceae</taxon>
        <taxon>Phenylobacterium</taxon>
    </lineage>
</organism>
<evidence type="ECO:0000259" key="11">
    <source>
        <dbReference type="PROSITE" id="PS50109"/>
    </source>
</evidence>
<dbReference type="InterPro" id="IPR050980">
    <property type="entry name" value="2C_sensor_his_kinase"/>
</dbReference>
<dbReference type="GO" id="GO:0005886">
    <property type="term" value="C:plasma membrane"/>
    <property type="evidence" value="ECO:0007669"/>
    <property type="project" value="UniProtKB-SubCell"/>
</dbReference>
<dbReference type="InterPro" id="IPR005467">
    <property type="entry name" value="His_kinase_dom"/>
</dbReference>
<protein>
    <recommendedName>
        <fullName evidence="3">histidine kinase</fullName>
        <ecNumber evidence="3">2.7.13.3</ecNumber>
    </recommendedName>
</protein>
<name>A0A328AV97_9CAUL</name>
<evidence type="ECO:0000313" key="13">
    <source>
        <dbReference type="EMBL" id="RAK57484.1"/>
    </source>
</evidence>
<dbReference type="InterPro" id="IPR004358">
    <property type="entry name" value="Sig_transdc_His_kin-like_C"/>
</dbReference>
<dbReference type="RefSeq" id="WP_111513936.1">
    <property type="nucleotide sequence ID" value="NZ_QFYR01000001.1"/>
</dbReference>
<dbReference type="InterPro" id="IPR036097">
    <property type="entry name" value="HisK_dim/P_sf"/>
</dbReference>
<dbReference type="Pfam" id="PF02518">
    <property type="entry name" value="HATPase_c"/>
    <property type="match status" value="1"/>
</dbReference>
<dbReference type="Gene3D" id="3.30.565.10">
    <property type="entry name" value="Histidine kinase-like ATPase, C-terminal domain"/>
    <property type="match status" value="1"/>
</dbReference>
<comment type="subcellular location">
    <subcellularLocation>
        <location evidence="2">Cell membrane</location>
        <topology evidence="2">Multi-pass membrane protein</topology>
    </subcellularLocation>
</comment>
<dbReference type="SMART" id="SM00387">
    <property type="entry name" value="HATPase_c"/>
    <property type="match status" value="1"/>
</dbReference>
<sequence length="426" mass="46920">MGLIGRSMLVVAAILALQLAASLSFYALIDREALREDHARRVAELLVVSRRVHAEGGPADVGQLMTTSYLEARVLHAPPRLPDETDSAANAIRQAMVRWEPTLEHAQLSLWTRPDRTGHIDLLGVMRLDERTWLSFRSRDDAKVWPLALRVGLTTVLFAVLCLGFSFFVLRQLGRPLRRLTDAAAEIGHRGRVAVAVEGSAELRELGRAFNDMQDRIAGLIEDQARAMEAVSHDLRTPLARLQLAADFVEPADSREMIEANVRELDGMLNSLSAYLRAQHQPSAVEIVDLPALIRSVADRWGAAATYDGPESLAASVHRSALEEALRRLLENGVRYGGQVHISLRDRAAGPEIHIRDEGPGMSEADLAHIFEPFFRADYARARDTAGFGLGIPTAARLLRRFGGDLFFANAPQGGLLAIVRPPLER</sequence>
<dbReference type="EC" id="2.7.13.3" evidence="3"/>
<feature type="transmembrane region" description="Helical" evidence="10">
    <location>
        <begin position="147"/>
        <end position="170"/>
    </location>
</feature>
<feature type="domain" description="HAMP" evidence="12">
    <location>
        <begin position="171"/>
        <end position="222"/>
    </location>
</feature>
<accession>A0A328AV97</accession>
<dbReference type="GO" id="GO:0005524">
    <property type="term" value="F:ATP binding"/>
    <property type="evidence" value="ECO:0007669"/>
    <property type="project" value="UniProtKB-KW"/>
</dbReference>
<evidence type="ECO:0000256" key="4">
    <source>
        <dbReference type="ARBA" id="ARBA00022475"/>
    </source>
</evidence>
<dbReference type="Gene3D" id="1.10.8.500">
    <property type="entry name" value="HAMP domain in histidine kinase"/>
    <property type="match status" value="1"/>
</dbReference>
<dbReference type="EMBL" id="QFYR01000001">
    <property type="protein sequence ID" value="RAK57484.1"/>
    <property type="molecule type" value="Genomic_DNA"/>
</dbReference>
<dbReference type="SUPFAM" id="SSF47384">
    <property type="entry name" value="Homodimeric domain of signal transducing histidine kinase"/>
    <property type="match status" value="1"/>
</dbReference>
<keyword evidence="7" id="KW-0547">Nucleotide-binding</keyword>
<dbReference type="InterPro" id="IPR003660">
    <property type="entry name" value="HAMP_dom"/>
</dbReference>
<dbReference type="InterPro" id="IPR003594">
    <property type="entry name" value="HATPase_dom"/>
</dbReference>
<dbReference type="PANTHER" id="PTHR44936:SF10">
    <property type="entry name" value="SENSOR PROTEIN RSTB"/>
    <property type="match status" value="1"/>
</dbReference>
<keyword evidence="6" id="KW-0808">Transferase</keyword>
<dbReference type="PROSITE" id="PS50885">
    <property type="entry name" value="HAMP"/>
    <property type="match status" value="1"/>
</dbReference>